<dbReference type="Proteomes" id="UP000650833">
    <property type="component" value="Unassembled WGS sequence"/>
</dbReference>
<dbReference type="EMBL" id="JAEPRC010000247">
    <property type="protein sequence ID" value="KAG2202839.1"/>
    <property type="molecule type" value="Genomic_DNA"/>
</dbReference>
<dbReference type="PANTHER" id="PTHR31576">
    <property type="entry name" value="TATA BOX-BINDING PROTEIN-ASSOCIATED FACTOR RNA POLYMERASE I SUBUNIT B"/>
    <property type="match status" value="1"/>
</dbReference>
<comment type="similarity">
    <text evidence="2">Belongs to the RRN7/TAF1B family.</text>
</comment>
<keyword evidence="9" id="KW-0539">Nucleus</keyword>
<keyword evidence="3" id="KW-0479">Metal-binding</keyword>
<name>A0A8H7V680_9FUNG</name>
<dbReference type="GO" id="GO:0042790">
    <property type="term" value="P:nucleolar large rRNA transcription by RNA polymerase I"/>
    <property type="evidence" value="ECO:0007669"/>
    <property type="project" value="TreeGrafter"/>
</dbReference>
<keyword evidence="7" id="KW-0238">DNA-binding</keyword>
<dbReference type="Pfam" id="PF20644">
    <property type="entry name" value="Rrn7_cyclin_N"/>
    <property type="match status" value="1"/>
</dbReference>
<feature type="compositionally biased region" description="Acidic residues" evidence="10">
    <location>
        <begin position="151"/>
        <end position="165"/>
    </location>
</feature>
<dbReference type="OrthoDB" id="428577at2759"/>
<dbReference type="InterPro" id="IPR048538">
    <property type="entry name" value="Rrn7_cyclin_C"/>
</dbReference>
<evidence type="ECO:0000256" key="3">
    <source>
        <dbReference type="ARBA" id="ARBA00022723"/>
    </source>
</evidence>
<evidence type="ECO:0000259" key="12">
    <source>
        <dbReference type="Pfam" id="PF20645"/>
    </source>
</evidence>
<dbReference type="AlphaFoldDB" id="A0A8H7V680"/>
<protein>
    <recommendedName>
        <fullName evidence="15">RRN7-type domain-containing protein</fullName>
    </recommendedName>
</protein>
<reference evidence="13" key="1">
    <citation type="submission" date="2020-12" db="EMBL/GenBank/DDBJ databases">
        <title>Metabolic potential, ecology and presence of endohyphal bacteria is reflected in genomic diversity of Mucoromycotina.</title>
        <authorList>
            <person name="Muszewska A."/>
            <person name="Okrasinska A."/>
            <person name="Steczkiewicz K."/>
            <person name="Drgas O."/>
            <person name="Orlowska M."/>
            <person name="Perlinska-Lenart U."/>
            <person name="Aleksandrzak-Piekarczyk T."/>
            <person name="Szatraj K."/>
            <person name="Zielenkiewicz U."/>
            <person name="Pilsyk S."/>
            <person name="Malc E."/>
            <person name="Mieczkowski P."/>
            <person name="Kruszewska J.S."/>
            <person name="Biernat P."/>
            <person name="Pawlowska J."/>
        </authorList>
    </citation>
    <scope>NUCLEOTIDE SEQUENCE</scope>
    <source>
        <strain evidence="13">CBS 226.32</strain>
    </source>
</reference>
<feature type="domain" description="Rrn7/TAF1B N-terminal cyclin" evidence="11">
    <location>
        <begin position="74"/>
        <end position="229"/>
    </location>
</feature>
<sequence>MKRVCPTCKTTKFKSSSDGGLVCKYGHKILGVQIEEQEDDMGGGGRQRKRIKILRDNMQKINPAKQKSDFLLIFQYTLQVLTRCMVQELDFPPEIEPVVRELWLLYLADSKQEILEAYLFEANEKEFQDSQIGGRKLDFLQKIEKDELELDDLNDSSSSEDDDDEHLDKTTEKRKGSIRTAWPKLRFKHTLVFIYLGCIYLNYPVLPNDLIRWSTTGQIPYLNMQQKIPVEILGSLYLITANSMTLIPKISSLIRYNFKFSNCLLRNCNIVFPALNIPLYLDRFCCQYFLPVEGYYYANYIFELYRKSHASHLSPTQHFSKTQITTILMACVIATVKLIYGVDDHKSDLSSVSQFDTSTTKETWLNQISNNLSRWNSFKDDKKKLKNLVQYLQNTSIAAKASANLRDKHNALLNILNREPSNIKHPISHAQVDALLDSSDLIIELSSNNEKKPLINQGEFYYSRKDSFAPKNYLKIVSLATIILGESSNTNVENTVKMVDQCILKYNSSTSIPAKKYNLHYK</sequence>
<evidence type="ECO:0000256" key="5">
    <source>
        <dbReference type="ARBA" id="ARBA00022833"/>
    </source>
</evidence>
<dbReference type="GO" id="GO:0070860">
    <property type="term" value="C:RNA polymerase I core factor complex"/>
    <property type="evidence" value="ECO:0007669"/>
    <property type="project" value="InterPro"/>
</dbReference>
<keyword evidence="6" id="KW-0805">Transcription regulation</keyword>
<accession>A0A8H7V680</accession>
<evidence type="ECO:0000256" key="4">
    <source>
        <dbReference type="ARBA" id="ARBA00022771"/>
    </source>
</evidence>
<evidence type="ECO:0000256" key="10">
    <source>
        <dbReference type="SAM" id="MobiDB-lite"/>
    </source>
</evidence>
<evidence type="ECO:0000256" key="1">
    <source>
        <dbReference type="ARBA" id="ARBA00004604"/>
    </source>
</evidence>
<dbReference type="Pfam" id="PF20645">
    <property type="entry name" value="Rrn7_cyclin_C"/>
    <property type="match status" value="1"/>
</dbReference>
<comment type="subcellular location">
    <subcellularLocation>
        <location evidence="1">Nucleus</location>
        <location evidence="1">Nucleolus</location>
    </subcellularLocation>
</comment>
<dbReference type="GO" id="GO:0001164">
    <property type="term" value="F:RNA polymerase I core promoter sequence-specific DNA binding"/>
    <property type="evidence" value="ECO:0007669"/>
    <property type="project" value="InterPro"/>
</dbReference>
<evidence type="ECO:0000256" key="6">
    <source>
        <dbReference type="ARBA" id="ARBA00023015"/>
    </source>
</evidence>
<dbReference type="InterPro" id="IPR033599">
    <property type="entry name" value="TAF1B/Rrn7"/>
</dbReference>
<evidence type="ECO:0000256" key="8">
    <source>
        <dbReference type="ARBA" id="ARBA00023163"/>
    </source>
</evidence>
<keyword evidence="5" id="KW-0862">Zinc</keyword>
<evidence type="ECO:0000259" key="11">
    <source>
        <dbReference type="Pfam" id="PF20644"/>
    </source>
</evidence>
<keyword evidence="14" id="KW-1185">Reference proteome</keyword>
<keyword evidence="4" id="KW-0863">Zinc-finger</keyword>
<evidence type="ECO:0000256" key="2">
    <source>
        <dbReference type="ARBA" id="ARBA00006899"/>
    </source>
</evidence>
<proteinExistence type="inferred from homology"/>
<feature type="region of interest" description="Disordered" evidence="10">
    <location>
        <begin position="151"/>
        <end position="171"/>
    </location>
</feature>
<feature type="domain" description="Rrn7/TAF1B C-terminal cyclin" evidence="12">
    <location>
        <begin position="264"/>
        <end position="384"/>
    </location>
</feature>
<evidence type="ECO:0000256" key="9">
    <source>
        <dbReference type="ARBA" id="ARBA00023242"/>
    </source>
</evidence>
<organism evidence="13 14">
    <name type="scientific">Mucor plumbeus</name>
    <dbReference type="NCBI Taxonomy" id="97098"/>
    <lineage>
        <taxon>Eukaryota</taxon>
        <taxon>Fungi</taxon>
        <taxon>Fungi incertae sedis</taxon>
        <taxon>Mucoromycota</taxon>
        <taxon>Mucoromycotina</taxon>
        <taxon>Mucoromycetes</taxon>
        <taxon>Mucorales</taxon>
        <taxon>Mucorineae</taxon>
        <taxon>Mucoraceae</taxon>
        <taxon>Mucor</taxon>
    </lineage>
</organism>
<dbReference type="GO" id="GO:0008270">
    <property type="term" value="F:zinc ion binding"/>
    <property type="evidence" value="ECO:0007669"/>
    <property type="project" value="UniProtKB-KW"/>
</dbReference>
<evidence type="ECO:0008006" key="15">
    <source>
        <dbReference type="Google" id="ProtNLM"/>
    </source>
</evidence>
<evidence type="ECO:0000313" key="14">
    <source>
        <dbReference type="Proteomes" id="UP000650833"/>
    </source>
</evidence>
<evidence type="ECO:0000313" key="13">
    <source>
        <dbReference type="EMBL" id="KAG2202839.1"/>
    </source>
</evidence>
<gene>
    <name evidence="13" type="ORF">INT46_000498</name>
</gene>
<keyword evidence="8" id="KW-0804">Transcription</keyword>
<dbReference type="PANTHER" id="PTHR31576:SF2">
    <property type="entry name" value="TATA BOX-BINDING PROTEIN-ASSOCIATED FACTOR RNA POLYMERASE I SUBUNIT B"/>
    <property type="match status" value="1"/>
</dbReference>
<evidence type="ECO:0000256" key="7">
    <source>
        <dbReference type="ARBA" id="ARBA00023125"/>
    </source>
</evidence>
<comment type="caution">
    <text evidence="13">The sequence shown here is derived from an EMBL/GenBank/DDBJ whole genome shotgun (WGS) entry which is preliminary data.</text>
</comment>
<dbReference type="InterPro" id="IPR048540">
    <property type="entry name" value="Rrn7_cyclin_N"/>
</dbReference>